<dbReference type="GO" id="GO:0006043">
    <property type="term" value="P:glucosamine catabolic process"/>
    <property type="evidence" value="ECO:0007669"/>
    <property type="project" value="TreeGrafter"/>
</dbReference>
<comment type="caution">
    <text evidence="4">The sequence shown here is derived from an EMBL/GenBank/DDBJ whole genome shotgun (WGS) entry which is preliminary data.</text>
</comment>
<evidence type="ECO:0000256" key="2">
    <source>
        <dbReference type="ARBA" id="ARBA00023277"/>
    </source>
</evidence>
<dbReference type="GO" id="GO:0042802">
    <property type="term" value="F:identical protein binding"/>
    <property type="evidence" value="ECO:0007669"/>
    <property type="project" value="TreeGrafter"/>
</dbReference>
<dbReference type="PANTHER" id="PTHR11280:SF5">
    <property type="entry name" value="GLUCOSAMINE-6-PHOSPHATE ISOMERASE"/>
    <property type="match status" value="1"/>
</dbReference>
<proteinExistence type="predicted"/>
<dbReference type="GO" id="GO:0005975">
    <property type="term" value="P:carbohydrate metabolic process"/>
    <property type="evidence" value="ECO:0007669"/>
    <property type="project" value="InterPro"/>
</dbReference>
<dbReference type="Proteomes" id="UP000190409">
    <property type="component" value="Unassembled WGS sequence"/>
</dbReference>
<evidence type="ECO:0000313" key="5">
    <source>
        <dbReference type="Proteomes" id="UP000190409"/>
    </source>
</evidence>
<dbReference type="SUPFAM" id="SSF100950">
    <property type="entry name" value="NagB/RpiA/CoA transferase-like"/>
    <property type="match status" value="1"/>
</dbReference>
<dbReference type="AlphaFoldDB" id="A0A1S8KLN6"/>
<reference evidence="4 5" key="1">
    <citation type="submission" date="2017-01" db="EMBL/GenBank/DDBJ databases">
        <title>Complete Genome Sequence of Dolosigranulum pigrum isolated from a Patient with interstitial lung disease.</title>
        <authorList>
            <person name="Mukhopadhyay R."/>
            <person name="Joaquin J."/>
            <person name="Hogue R."/>
            <person name="Fitzgerald S."/>
            <person name="Jospin G."/>
            <person name="Eisen J.A."/>
            <person name="Chaturvedi V."/>
        </authorList>
    </citation>
    <scope>NUCLEOTIDE SEQUENCE [LARGE SCALE GENOMIC DNA]</scope>
    <source>
        <strain evidence="4 5">15S00348</strain>
    </source>
</reference>
<evidence type="ECO:0000313" key="4">
    <source>
        <dbReference type="EMBL" id="OOL80654.1"/>
    </source>
</evidence>
<evidence type="ECO:0000259" key="3">
    <source>
        <dbReference type="Pfam" id="PF01182"/>
    </source>
</evidence>
<feature type="domain" description="Glucosamine/galactosamine-6-phosphate isomerase" evidence="3">
    <location>
        <begin position="35"/>
        <end position="229"/>
    </location>
</feature>
<name>A0A1S8KLN6_9LACT</name>
<dbReference type="PANTHER" id="PTHR11280">
    <property type="entry name" value="GLUCOSAMINE-6-PHOSPHATE ISOMERASE"/>
    <property type="match status" value="1"/>
</dbReference>
<accession>A0A1S8KLN6</accession>
<dbReference type="CDD" id="cd01399">
    <property type="entry name" value="GlcN6P_deaminase"/>
    <property type="match status" value="1"/>
</dbReference>
<dbReference type="GO" id="GO:0019262">
    <property type="term" value="P:N-acetylneuraminate catabolic process"/>
    <property type="evidence" value="ECO:0007669"/>
    <property type="project" value="TreeGrafter"/>
</dbReference>
<dbReference type="Gene3D" id="3.40.50.1360">
    <property type="match status" value="1"/>
</dbReference>
<gene>
    <name evidence="4" type="ORF">BWX42_01635</name>
</gene>
<dbReference type="GO" id="GO:0004342">
    <property type="term" value="F:glucosamine-6-phosphate deaminase activity"/>
    <property type="evidence" value="ECO:0007669"/>
    <property type="project" value="InterPro"/>
</dbReference>
<evidence type="ECO:0000256" key="1">
    <source>
        <dbReference type="ARBA" id="ARBA00022801"/>
    </source>
</evidence>
<dbReference type="InterPro" id="IPR006148">
    <property type="entry name" value="Glc/Gal-6P_isomerase"/>
</dbReference>
<protein>
    <submittedName>
        <fullName evidence="4">Glucosamine-6-phosphate deaminase</fullName>
    </submittedName>
</protein>
<sequence>MLRDIREINGFKVVIVENERLGGKVAFDLFQEDYNKGATVFGLATGSTPETLYEQIRSSDLDFTDRVSVNLDEYVGLPGNHEQSYRYFMEEKLFNEKPFNKSFVPDGLADEEEEIKRYNQILEQYPVDLQVLGIGSNAHIAFNEPGTSFAALTHKVKLTDETIEANKRFFEKEEDVPKYAYSMGIASILRAKQILLLAYGKEKAQAIHDMLYSDKTEEIPATALKDHSDVTVILDKEAASLLKD</sequence>
<dbReference type="EMBL" id="MUYF01000003">
    <property type="protein sequence ID" value="OOL80654.1"/>
    <property type="molecule type" value="Genomic_DNA"/>
</dbReference>
<keyword evidence="1" id="KW-0378">Hydrolase</keyword>
<dbReference type="GO" id="GO:0006046">
    <property type="term" value="P:N-acetylglucosamine catabolic process"/>
    <property type="evidence" value="ECO:0007669"/>
    <property type="project" value="TreeGrafter"/>
</dbReference>
<dbReference type="InterPro" id="IPR004547">
    <property type="entry name" value="Glucosamine6P_isomerase"/>
</dbReference>
<dbReference type="Pfam" id="PF01182">
    <property type="entry name" value="Glucosamine_iso"/>
    <property type="match status" value="1"/>
</dbReference>
<dbReference type="GO" id="GO:0005737">
    <property type="term" value="C:cytoplasm"/>
    <property type="evidence" value="ECO:0007669"/>
    <property type="project" value="TreeGrafter"/>
</dbReference>
<organism evidence="4 5">
    <name type="scientific">Dolosigranulum pigrum</name>
    <dbReference type="NCBI Taxonomy" id="29394"/>
    <lineage>
        <taxon>Bacteria</taxon>
        <taxon>Bacillati</taxon>
        <taxon>Bacillota</taxon>
        <taxon>Bacilli</taxon>
        <taxon>Lactobacillales</taxon>
        <taxon>Carnobacteriaceae</taxon>
        <taxon>Dolosigranulum</taxon>
    </lineage>
</organism>
<dbReference type="InterPro" id="IPR037171">
    <property type="entry name" value="NagB/RpiA_transferase-like"/>
</dbReference>
<keyword evidence="2" id="KW-0119">Carbohydrate metabolism</keyword>